<reference evidence="11 12" key="1">
    <citation type="submission" date="2018-08" db="EMBL/GenBank/DDBJ databases">
        <title>Genome and evolution of the arbuscular mycorrhizal fungus Diversispora epigaea (formerly Glomus versiforme) and its bacterial endosymbionts.</title>
        <authorList>
            <person name="Sun X."/>
            <person name="Fei Z."/>
            <person name="Harrison M."/>
        </authorList>
    </citation>
    <scope>NUCLEOTIDE SEQUENCE [LARGE SCALE GENOMIC DNA]</scope>
    <source>
        <strain evidence="11 12">IT104</strain>
    </source>
</reference>
<evidence type="ECO:0000256" key="7">
    <source>
        <dbReference type="ARBA" id="ARBA00023002"/>
    </source>
</evidence>
<dbReference type="Pfam" id="PF00355">
    <property type="entry name" value="Rieske"/>
    <property type="match status" value="1"/>
</dbReference>
<sequence>MIEIPAGKFSDLQNGQRKEITLDGFKVLLFKVHGQLYATSHKCTHYGAPLINGVFSSDGRLTCQWHGACFNVTTGDIEDSPALDHLQKYKVIVKGEDVYVEAKEEDLKAARRITQCNIKESPPSDTNNVVLIIGGGAAGNAAAEKLREDGFDGKIIVVSREKYLPIDRPKLSKSLGMRLERIEIRNKEFYEKLFITLKLGMTVSAVDTVNKIVTLNNNEKLKYNKLIIATGADPRSIPVPGIGFSNVFYLRTFSDYEKIENAVGKEERKDLVIIGSSFIGMEVAAMCTKKANVSVIGMEKVPFERILGLEIGAALKKLHESNGVKFYLQADVKEIKPSKTDPTRAGSVLLNGGKEIYADFIVMGTGVKPATEFLKDSPGFNLQRDGSLNVNEQFKVEGLEDVFAIGDIARFPYHITGETLRIEHWSFAENTGREVAAVITNTNIKPFKKIPYFWSNQLGKGIRYAGYASNYDDVIIQGSLEELKFAAYYARGDKILAVCTISKDPWASHCSELLRLGKFPSATEIKNGKDPIEVPLTE</sequence>
<dbReference type="InterPro" id="IPR017941">
    <property type="entry name" value="Rieske_2Fe-2S"/>
</dbReference>
<keyword evidence="5" id="KW-0479">Metal-binding</keyword>
<dbReference type="Pfam" id="PF14759">
    <property type="entry name" value="Reductase_C"/>
    <property type="match status" value="1"/>
</dbReference>
<evidence type="ECO:0000256" key="2">
    <source>
        <dbReference type="ARBA" id="ARBA00006442"/>
    </source>
</evidence>
<organism evidence="11 12">
    <name type="scientific">Diversispora epigaea</name>
    <dbReference type="NCBI Taxonomy" id="1348612"/>
    <lineage>
        <taxon>Eukaryota</taxon>
        <taxon>Fungi</taxon>
        <taxon>Fungi incertae sedis</taxon>
        <taxon>Mucoromycota</taxon>
        <taxon>Glomeromycotina</taxon>
        <taxon>Glomeromycetes</taxon>
        <taxon>Diversisporales</taxon>
        <taxon>Diversisporaceae</taxon>
        <taxon>Diversispora</taxon>
    </lineage>
</organism>
<dbReference type="PANTHER" id="PTHR43557:SF2">
    <property type="entry name" value="RIESKE DOMAIN-CONTAINING PROTEIN-RELATED"/>
    <property type="match status" value="1"/>
</dbReference>
<keyword evidence="3" id="KW-0285">Flavoprotein</keyword>
<evidence type="ECO:0000256" key="5">
    <source>
        <dbReference type="ARBA" id="ARBA00022723"/>
    </source>
</evidence>
<dbReference type="STRING" id="1348612.A0A397J393"/>
<feature type="domain" description="Rieske" evidence="10">
    <location>
        <begin position="4"/>
        <end position="100"/>
    </location>
</feature>
<evidence type="ECO:0000256" key="1">
    <source>
        <dbReference type="ARBA" id="ARBA00001974"/>
    </source>
</evidence>
<dbReference type="InterPro" id="IPR036922">
    <property type="entry name" value="Rieske_2Fe-2S_sf"/>
</dbReference>
<evidence type="ECO:0000256" key="3">
    <source>
        <dbReference type="ARBA" id="ARBA00022630"/>
    </source>
</evidence>
<dbReference type="PROSITE" id="PS51296">
    <property type="entry name" value="RIESKE"/>
    <property type="match status" value="1"/>
</dbReference>
<protein>
    <recommendedName>
        <fullName evidence="10">Rieske domain-containing protein</fullName>
    </recommendedName>
</protein>
<dbReference type="Gene3D" id="3.50.50.60">
    <property type="entry name" value="FAD/NAD(P)-binding domain"/>
    <property type="match status" value="2"/>
</dbReference>
<dbReference type="GO" id="GO:0046872">
    <property type="term" value="F:metal ion binding"/>
    <property type="evidence" value="ECO:0007669"/>
    <property type="project" value="UniProtKB-KW"/>
</dbReference>
<dbReference type="PANTHER" id="PTHR43557">
    <property type="entry name" value="APOPTOSIS-INDUCING FACTOR 1"/>
    <property type="match status" value="1"/>
</dbReference>
<dbReference type="InterPro" id="IPR016156">
    <property type="entry name" value="FAD/NAD-linked_Rdtase_dimer_sf"/>
</dbReference>
<evidence type="ECO:0000259" key="10">
    <source>
        <dbReference type="PROSITE" id="PS51296"/>
    </source>
</evidence>
<keyword evidence="4" id="KW-0001">2Fe-2S</keyword>
<keyword evidence="12" id="KW-1185">Reference proteome</keyword>
<evidence type="ECO:0000313" key="11">
    <source>
        <dbReference type="EMBL" id="RHZ82641.1"/>
    </source>
</evidence>
<dbReference type="Pfam" id="PF07992">
    <property type="entry name" value="Pyr_redox_2"/>
    <property type="match status" value="1"/>
</dbReference>
<dbReference type="Proteomes" id="UP000266861">
    <property type="component" value="Unassembled WGS sequence"/>
</dbReference>
<keyword evidence="8" id="KW-0408">Iron</keyword>
<evidence type="ECO:0000256" key="8">
    <source>
        <dbReference type="ARBA" id="ARBA00023004"/>
    </source>
</evidence>
<dbReference type="PRINTS" id="PR00411">
    <property type="entry name" value="PNDRDTASEI"/>
</dbReference>
<keyword evidence="7" id="KW-0560">Oxidoreductase</keyword>
<dbReference type="SUPFAM" id="SSF55424">
    <property type="entry name" value="FAD/NAD-linked reductases, dimerisation (C-terminal) domain"/>
    <property type="match status" value="1"/>
</dbReference>
<comment type="cofactor">
    <cofactor evidence="1">
        <name>FAD</name>
        <dbReference type="ChEBI" id="CHEBI:57692"/>
    </cofactor>
</comment>
<dbReference type="GO" id="GO:0051537">
    <property type="term" value="F:2 iron, 2 sulfur cluster binding"/>
    <property type="evidence" value="ECO:0007669"/>
    <property type="project" value="UniProtKB-KW"/>
</dbReference>
<dbReference type="Gene3D" id="2.102.10.10">
    <property type="entry name" value="Rieske [2Fe-2S] iron-sulphur domain"/>
    <property type="match status" value="1"/>
</dbReference>
<evidence type="ECO:0000256" key="4">
    <source>
        <dbReference type="ARBA" id="ARBA00022714"/>
    </source>
</evidence>
<comment type="similarity">
    <text evidence="2">Belongs to the FAD-dependent oxidoreductase family.</text>
</comment>
<dbReference type="Gene3D" id="3.30.390.30">
    <property type="match status" value="1"/>
</dbReference>
<name>A0A397J393_9GLOM</name>
<dbReference type="AlphaFoldDB" id="A0A397J393"/>
<keyword evidence="9" id="KW-0411">Iron-sulfur</keyword>
<dbReference type="GO" id="GO:0016651">
    <property type="term" value="F:oxidoreductase activity, acting on NAD(P)H"/>
    <property type="evidence" value="ECO:0007669"/>
    <property type="project" value="TreeGrafter"/>
</dbReference>
<dbReference type="GO" id="GO:0005737">
    <property type="term" value="C:cytoplasm"/>
    <property type="evidence" value="ECO:0007669"/>
    <property type="project" value="TreeGrafter"/>
</dbReference>
<accession>A0A397J393</accession>
<dbReference type="OrthoDB" id="6029at2759"/>
<dbReference type="SUPFAM" id="SSF51905">
    <property type="entry name" value="FAD/NAD(P)-binding domain"/>
    <property type="match status" value="2"/>
</dbReference>
<dbReference type="PRINTS" id="PR00368">
    <property type="entry name" value="FADPNR"/>
</dbReference>
<dbReference type="EMBL" id="PQFF01000099">
    <property type="protein sequence ID" value="RHZ82641.1"/>
    <property type="molecule type" value="Genomic_DNA"/>
</dbReference>
<evidence type="ECO:0000313" key="12">
    <source>
        <dbReference type="Proteomes" id="UP000266861"/>
    </source>
</evidence>
<proteinExistence type="inferred from homology"/>
<dbReference type="InterPro" id="IPR023753">
    <property type="entry name" value="FAD/NAD-binding_dom"/>
</dbReference>
<dbReference type="CDD" id="cd03478">
    <property type="entry name" value="Rieske_AIFL_N"/>
    <property type="match status" value="1"/>
</dbReference>
<evidence type="ECO:0000256" key="6">
    <source>
        <dbReference type="ARBA" id="ARBA00022827"/>
    </source>
</evidence>
<keyword evidence="6" id="KW-0274">FAD</keyword>
<dbReference type="InterPro" id="IPR050446">
    <property type="entry name" value="FAD-oxidoreductase/Apoptosis"/>
</dbReference>
<evidence type="ECO:0000256" key="9">
    <source>
        <dbReference type="ARBA" id="ARBA00023014"/>
    </source>
</evidence>
<dbReference type="InterPro" id="IPR036188">
    <property type="entry name" value="FAD/NAD-bd_sf"/>
</dbReference>
<comment type="caution">
    <text evidence="11">The sequence shown here is derived from an EMBL/GenBank/DDBJ whole genome shotgun (WGS) entry which is preliminary data.</text>
</comment>
<gene>
    <name evidence="11" type="ORF">Glove_106g20</name>
</gene>
<dbReference type="InterPro" id="IPR028202">
    <property type="entry name" value="Reductase_C"/>
</dbReference>
<dbReference type="SUPFAM" id="SSF50022">
    <property type="entry name" value="ISP domain"/>
    <property type="match status" value="1"/>
</dbReference>